<dbReference type="Gene3D" id="2.170.220.10">
    <property type="match status" value="1"/>
</dbReference>
<evidence type="ECO:0000313" key="15">
    <source>
        <dbReference type="Proteomes" id="UP000243519"/>
    </source>
</evidence>
<dbReference type="InterPro" id="IPR023457">
    <property type="entry name" value="Met-tRNA_synth_2"/>
</dbReference>
<dbReference type="NCBIfam" id="TIGR00398">
    <property type="entry name" value="metG"/>
    <property type="match status" value="1"/>
</dbReference>
<evidence type="ECO:0000256" key="3">
    <source>
        <dbReference type="ARBA" id="ARBA00022598"/>
    </source>
</evidence>
<evidence type="ECO:0000256" key="11">
    <source>
        <dbReference type="SAM" id="MobiDB-lite"/>
    </source>
</evidence>
<keyword evidence="6 10" id="KW-0648">Protein biosynthesis</keyword>
<gene>
    <name evidence="14" type="ORF">A7D00_5771</name>
</gene>
<keyword evidence="5 10" id="KW-0067">ATP-binding</keyword>
<dbReference type="InterPro" id="IPR014729">
    <property type="entry name" value="Rossmann-like_a/b/a_fold"/>
</dbReference>
<dbReference type="SUPFAM" id="SSF52374">
    <property type="entry name" value="Nucleotidylyl transferase"/>
    <property type="match status" value="1"/>
</dbReference>
<dbReference type="InterPro" id="IPR009080">
    <property type="entry name" value="tRNAsynth_Ia_anticodon-bd"/>
</dbReference>
<comment type="caution">
    <text evidence="14">The sequence shown here is derived from an EMBL/GenBank/DDBJ whole genome shotgun (WGS) entry which is preliminary data.</text>
</comment>
<dbReference type="GO" id="GO:0006431">
    <property type="term" value="P:methionyl-tRNA aminoacylation"/>
    <property type="evidence" value="ECO:0007669"/>
    <property type="project" value="InterPro"/>
</dbReference>
<evidence type="ECO:0000256" key="6">
    <source>
        <dbReference type="ARBA" id="ARBA00022917"/>
    </source>
</evidence>
<name>A0A178FCP7_TRIVO</name>
<evidence type="ECO:0000256" key="9">
    <source>
        <dbReference type="ARBA" id="ARBA00068817"/>
    </source>
</evidence>
<feature type="compositionally biased region" description="Basic and acidic residues" evidence="11">
    <location>
        <begin position="649"/>
        <end position="659"/>
    </location>
</feature>
<keyword evidence="4 10" id="KW-0547">Nucleotide-binding</keyword>
<dbReference type="Gene3D" id="3.40.50.620">
    <property type="entry name" value="HUPs"/>
    <property type="match status" value="1"/>
</dbReference>
<evidence type="ECO:0000256" key="2">
    <source>
        <dbReference type="ARBA" id="ARBA00012838"/>
    </source>
</evidence>
<evidence type="ECO:0000256" key="1">
    <source>
        <dbReference type="ARBA" id="ARBA00005594"/>
    </source>
</evidence>
<comment type="similarity">
    <text evidence="1 10">Belongs to the class-I aminoacyl-tRNA synthetase family.</text>
</comment>
<evidence type="ECO:0000256" key="8">
    <source>
        <dbReference type="ARBA" id="ARBA00047364"/>
    </source>
</evidence>
<evidence type="ECO:0000256" key="10">
    <source>
        <dbReference type="RuleBase" id="RU363039"/>
    </source>
</evidence>
<dbReference type="CDD" id="cd00814">
    <property type="entry name" value="MetRS_core"/>
    <property type="match status" value="1"/>
</dbReference>
<dbReference type="PRINTS" id="PR01041">
    <property type="entry name" value="TRNASYNTHMET"/>
</dbReference>
<accession>A0A178FCP7</accession>
<feature type="region of interest" description="Disordered" evidence="11">
    <location>
        <begin position="639"/>
        <end position="672"/>
    </location>
</feature>
<feature type="domain" description="Methionyl-tRNA synthetase anticodon-binding" evidence="13">
    <location>
        <begin position="510"/>
        <end position="598"/>
    </location>
</feature>
<proteinExistence type="inferred from homology"/>
<dbReference type="AlphaFoldDB" id="A0A178FCP7"/>
<dbReference type="InterPro" id="IPR041872">
    <property type="entry name" value="Anticodon_Met"/>
</dbReference>
<dbReference type="Pfam" id="PF09334">
    <property type="entry name" value="tRNA-synt_1g"/>
    <property type="match status" value="1"/>
</dbReference>
<organism evidence="14 15">
    <name type="scientific">Trichophyton violaceum</name>
    <dbReference type="NCBI Taxonomy" id="34388"/>
    <lineage>
        <taxon>Eukaryota</taxon>
        <taxon>Fungi</taxon>
        <taxon>Dikarya</taxon>
        <taxon>Ascomycota</taxon>
        <taxon>Pezizomycotina</taxon>
        <taxon>Eurotiomycetes</taxon>
        <taxon>Eurotiomycetidae</taxon>
        <taxon>Onygenales</taxon>
        <taxon>Arthrodermataceae</taxon>
        <taxon>Trichophyton</taxon>
    </lineage>
</organism>
<dbReference type="OrthoDB" id="24670at2759"/>
<dbReference type="Gene3D" id="1.10.730.10">
    <property type="entry name" value="Isoleucyl-tRNA Synthetase, Domain 1"/>
    <property type="match status" value="1"/>
</dbReference>
<evidence type="ECO:0000313" key="14">
    <source>
        <dbReference type="EMBL" id="OAL70240.1"/>
    </source>
</evidence>
<evidence type="ECO:0000256" key="5">
    <source>
        <dbReference type="ARBA" id="ARBA00022840"/>
    </source>
</evidence>
<keyword evidence="7 10" id="KW-0030">Aminoacyl-tRNA synthetase</keyword>
<dbReference type="FunFam" id="2.170.220.10:FF:000001">
    <property type="entry name" value="methionine--tRNA ligase, mitochondrial"/>
    <property type="match status" value="1"/>
</dbReference>
<dbReference type="GO" id="GO:0005739">
    <property type="term" value="C:mitochondrion"/>
    <property type="evidence" value="ECO:0007669"/>
    <property type="project" value="UniProtKB-ARBA"/>
</dbReference>
<evidence type="ECO:0000256" key="7">
    <source>
        <dbReference type="ARBA" id="ARBA00023146"/>
    </source>
</evidence>
<dbReference type="SUPFAM" id="SSF47323">
    <property type="entry name" value="Anticodon-binding domain of a subclass of class I aminoacyl-tRNA synthetases"/>
    <property type="match status" value="1"/>
</dbReference>
<evidence type="ECO:0000256" key="4">
    <source>
        <dbReference type="ARBA" id="ARBA00022741"/>
    </source>
</evidence>
<dbReference type="Proteomes" id="UP000243519">
    <property type="component" value="Unassembled WGS sequence"/>
</dbReference>
<dbReference type="PANTHER" id="PTHR43326:SF1">
    <property type="entry name" value="METHIONINE--TRNA LIGASE, MITOCHONDRIAL"/>
    <property type="match status" value="1"/>
</dbReference>
<dbReference type="InterPro" id="IPR015413">
    <property type="entry name" value="Methionyl/Leucyl_tRNA_Synth"/>
</dbReference>
<evidence type="ECO:0000259" key="12">
    <source>
        <dbReference type="Pfam" id="PF09334"/>
    </source>
</evidence>
<feature type="domain" description="Methionyl/Leucyl tRNA synthetase" evidence="12">
    <location>
        <begin position="104"/>
        <end position="468"/>
    </location>
</feature>
<dbReference type="Pfam" id="PF19303">
    <property type="entry name" value="Anticodon_3"/>
    <property type="match status" value="1"/>
</dbReference>
<comment type="catalytic activity">
    <reaction evidence="8">
        <text>tRNA(Met) + L-methionine + ATP = L-methionyl-tRNA(Met) + AMP + diphosphate</text>
        <dbReference type="Rhea" id="RHEA:13481"/>
        <dbReference type="Rhea" id="RHEA-COMP:9667"/>
        <dbReference type="Rhea" id="RHEA-COMP:9698"/>
        <dbReference type="ChEBI" id="CHEBI:30616"/>
        <dbReference type="ChEBI" id="CHEBI:33019"/>
        <dbReference type="ChEBI" id="CHEBI:57844"/>
        <dbReference type="ChEBI" id="CHEBI:78442"/>
        <dbReference type="ChEBI" id="CHEBI:78530"/>
        <dbReference type="ChEBI" id="CHEBI:456215"/>
        <dbReference type="EC" id="6.1.1.10"/>
    </reaction>
</comment>
<sequence length="672" mass="76550">MNIFRLPGAWTIIGKILIPKTYAPDPTAQTRQNDSDHPEERIRALWATMLKAELRTFSQSLRFRKIKPNSWICGSCRQTRAPWQQPPNRRYTTEATPGTKPKTYYVTTPIFYVNAAPHIGHLYTILIADILKRWQVLLGNGDAKLLTGTDEHGMKVFNKLRFKMDWNLRRFAIGIVLAREANASHDHFIRTTDSAHKAAVQFFWENLNHRGYIYEGKHEGWYSVSDETFYPASAVHSTLDPATGRKLMASIETGKEVKFSQETNYHFKLSAFQDRLLEHYRKNPEFIQPKVYMDSIVQNVASGLQDLSISRPVDRLSWGIPVPGDTTQTIYVWLDALVNYITYAGYPFTPGREQESIWPADVHVVGKDITRFHCIYWPAFLMALDLPLPRTILTHAHWTMNHSKMSKSTGNVVNPMFAMARYGVDPMRFYLAMNGGLASDTDYDNSYIVRDYKNILQGGLGNLCSRVMRGKGWNVRESVVKMTDGQGNRRAKDQSEIEHMEFLEKVPGLVSNQMDELNPRRALEEIVKIIDQTNRYVQSTGPWNLAKEAGTDPMAYDLLVGVIYNATESLRIAGILLQPFIPEKAKKLLNMLGVEEDLSKRSYAAAKLKPIESRNYNFAPKLMVDLAHVTTKLTITNPNLKPSRLTPKATDEIHPKLECDGQPDPNASLRTI</sequence>
<dbReference type="EMBL" id="LHPN01000010">
    <property type="protein sequence ID" value="OAL70240.1"/>
    <property type="molecule type" value="Genomic_DNA"/>
</dbReference>
<dbReference type="GO" id="GO:0005524">
    <property type="term" value="F:ATP binding"/>
    <property type="evidence" value="ECO:0007669"/>
    <property type="project" value="UniProtKB-KW"/>
</dbReference>
<protein>
    <recommendedName>
        <fullName evidence="9">Probable methionine--tRNA ligase, mitochondrial</fullName>
        <ecNumber evidence="2">6.1.1.10</ecNumber>
    </recommendedName>
</protein>
<dbReference type="CDD" id="cd07957">
    <property type="entry name" value="Anticodon_Ia_Met"/>
    <property type="match status" value="1"/>
</dbReference>
<evidence type="ECO:0000259" key="13">
    <source>
        <dbReference type="Pfam" id="PF19303"/>
    </source>
</evidence>
<dbReference type="EC" id="6.1.1.10" evidence="2"/>
<dbReference type="PANTHER" id="PTHR43326">
    <property type="entry name" value="METHIONYL-TRNA SYNTHETASE"/>
    <property type="match status" value="1"/>
</dbReference>
<keyword evidence="15" id="KW-1185">Reference proteome</keyword>
<dbReference type="InterPro" id="IPR033911">
    <property type="entry name" value="MetRS_core"/>
</dbReference>
<dbReference type="InterPro" id="IPR014758">
    <property type="entry name" value="Met-tRNA_synth"/>
</dbReference>
<dbReference type="GO" id="GO:0004825">
    <property type="term" value="F:methionine-tRNA ligase activity"/>
    <property type="evidence" value="ECO:0007669"/>
    <property type="project" value="UniProtKB-EC"/>
</dbReference>
<reference evidence="14 15" key="1">
    <citation type="submission" date="2016-05" db="EMBL/GenBank/DDBJ databases">
        <title>Genome sequencing of Trichophyton violaceum CMCC(F)T3l isolated from hair.</title>
        <authorList>
            <person name="Zhan P."/>
            <person name="Tao Y."/>
            <person name="Liu W."/>
        </authorList>
    </citation>
    <scope>NUCLEOTIDE SEQUENCE [LARGE SCALE GENOMIC DNA]</scope>
    <source>
        <strain evidence="15">CMCC(F)T3l</strain>
    </source>
</reference>
<keyword evidence="3 10" id="KW-0436">Ligase</keyword>